<dbReference type="eggNOG" id="COG1366">
    <property type="taxonomic scope" value="Bacteria"/>
</dbReference>
<dbReference type="Gene3D" id="3.30.750.24">
    <property type="entry name" value="STAS domain"/>
    <property type="match status" value="1"/>
</dbReference>
<dbReference type="AlphaFoldDB" id="I0HA61"/>
<dbReference type="InterPro" id="IPR002645">
    <property type="entry name" value="STAS_dom"/>
</dbReference>
<keyword evidence="3" id="KW-1185">Reference proteome</keyword>
<name>I0HA61_ACTM4</name>
<evidence type="ECO:0000313" key="3">
    <source>
        <dbReference type="Proteomes" id="UP000007882"/>
    </source>
</evidence>
<dbReference type="EMBL" id="AP012319">
    <property type="protein sequence ID" value="BAL89898.1"/>
    <property type="molecule type" value="Genomic_DNA"/>
</dbReference>
<dbReference type="Pfam" id="PF01740">
    <property type="entry name" value="STAS"/>
    <property type="match status" value="1"/>
</dbReference>
<evidence type="ECO:0000259" key="1">
    <source>
        <dbReference type="PROSITE" id="PS50801"/>
    </source>
</evidence>
<dbReference type="CDD" id="cd07043">
    <property type="entry name" value="STAS_anti-anti-sigma_factors"/>
    <property type="match status" value="1"/>
</dbReference>
<dbReference type="PATRIC" id="fig|512565.3.peg.4664"/>
<organism evidence="2 3">
    <name type="scientific">Actinoplanes missouriensis (strain ATCC 14538 / DSM 43046 / CBS 188.64 / JCM 3121 / NBRC 102363 / NCIMB 12654 / NRRL B-3342 / UNCC 431)</name>
    <dbReference type="NCBI Taxonomy" id="512565"/>
    <lineage>
        <taxon>Bacteria</taxon>
        <taxon>Bacillati</taxon>
        <taxon>Actinomycetota</taxon>
        <taxon>Actinomycetes</taxon>
        <taxon>Micromonosporales</taxon>
        <taxon>Micromonosporaceae</taxon>
        <taxon>Actinoplanes</taxon>
    </lineage>
</organism>
<dbReference type="InterPro" id="IPR036513">
    <property type="entry name" value="STAS_dom_sf"/>
</dbReference>
<dbReference type="KEGG" id="ams:AMIS_46780"/>
<protein>
    <recommendedName>
        <fullName evidence="1">STAS domain-containing protein</fullName>
    </recommendedName>
</protein>
<dbReference type="SUPFAM" id="SSF52091">
    <property type="entry name" value="SpoIIaa-like"/>
    <property type="match status" value="1"/>
</dbReference>
<proteinExistence type="predicted"/>
<dbReference type="STRING" id="512565.AMIS_46780"/>
<dbReference type="OrthoDB" id="4628340at2"/>
<gene>
    <name evidence="2" type="ordered locus">AMIS_46780</name>
</gene>
<reference evidence="2 3" key="1">
    <citation type="submission" date="2012-02" db="EMBL/GenBank/DDBJ databases">
        <title>Complete genome sequence of Actinoplanes missouriensis 431 (= NBRC 102363).</title>
        <authorList>
            <person name="Ohnishi Y."/>
            <person name="Ishikawa J."/>
            <person name="Sekine M."/>
            <person name="Hosoyama A."/>
            <person name="Harada T."/>
            <person name="Narita H."/>
            <person name="Hata T."/>
            <person name="Konno Y."/>
            <person name="Tutikane K."/>
            <person name="Fujita N."/>
            <person name="Horinouchi S."/>
            <person name="Hayakawa M."/>
        </authorList>
    </citation>
    <scope>NUCLEOTIDE SEQUENCE [LARGE SCALE GENOMIC DNA]</scope>
    <source>
        <strain evidence="3">ATCC 14538 / DSM 43046 / CBS 188.64 / JCM 3121 / NBRC 102363 / NCIMB 12654 / NRRL B-3342 / UNCC 431</strain>
    </source>
</reference>
<dbReference type="PROSITE" id="PS50801">
    <property type="entry name" value="STAS"/>
    <property type="match status" value="1"/>
</dbReference>
<dbReference type="Proteomes" id="UP000007882">
    <property type="component" value="Chromosome"/>
</dbReference>
<dbReference type="RefSeq" id="WP_014444787.1">
    <property type="nucleotide sequence ID" value="NC_017093.1"/>
</dbReference>
<feature type="domain" description="STAS" evidence="1">
    <location>
        <begin position="14"/>
        <end position="79"/>
    </location>
</feature>
<accession>I0HA61</accession>
<dbReference type="HOGENOM" id="CLU_115403_12_0_11"/>
<evidence type="ECO:0000313" key="2">
    <source>
        <dbReference type="EMBL" id="BAL89898.1"/>
    </source>
</evidence>
<sequence length="103" mass="10375">MTTALTLTSGHRPDGAPVLAAAGEIDMSNADAFASALEQGVAGADAGQLLVDLTAVQYLDSAGLAMLFRHAERIEVVTGPLLAPLLDVAGLGEVTTVSLSGTR</sequence>